<feature type="transmembrane region" description="Helical" evidence="1">
    <location>
        <begin position="39"/>
        <end position="60"/>
    </location>
</feature>
<reference evidence="2 3" key="1">
    <citation type="submission" date="2019-08" db="EMBL/GenBank/DDBJ databases">
        <authorList>
            <person name="Peeters C."/>
        </authorList>
    </citation>
    <scope>NUCLEOTIDE SEQUENCE [LARGE SCALE GENOMIC DNA]</scope>
    <source>
        <strain evidence="2 3">LMG 31107</strain>
    </source>
</reference>
<organism evidence="2 3">
    <name type="scientific">Pandoraea cepalis</name>
    <dbReference type="NCBI Taxonomy" id="2508294"/>
    <lineage>
        <taxon>Bacteria</taxon>
        <taxon>Pseudomonadati</taxon>
        <taxon>Pseudomonadota</taxon>
        <taxon>Betaproteobacteria</taxon>
        <taxon>Burkholderiales</taxon>
        <taxon>Burkholderiaceae</taxon>
        <taxon>Pandoraea</taxon>
    </lineage>
</organism>
<accession>A0A5E4VZF5</accession>
<sequence>MNKAVTGVSDTAERSESASRKAITELGVYFHGNRGKLRVARFICQVLVASTIVFALISLIDLGSLLLDAILLVANSPSVGGDHAQRFMMDLPTRNFILSASDVFVQHVTFNAIASLLLTATAEIYWTMRRASRLMPPARAFKRN</sequence>
<name>A0A5E4VZF5_9BURK</name>
<keyword evidence="1" id="KW-0472">Membrane</keyword>
<dbReference type="RefSeq" id="WP_150609328.1">
    <property type="nucleotide sequence ID" value="NZ_CABPRY010000006.1"/>
</dbReference>
<dbReference type="AlphaFoldDB" id="A0A5E4VZF5"/>
<evidence type="ECO:0000313" key="3">
    <source>
        <dbReference type="Proteomes" id="UP000396788"/>
    </source>
</evidence>
<evidence type="ECO:0000313" key="2">
    <source>
        <dbReference type="EMBL" id="VVE16674.1"/>
    </source>
</evidence>
<protein>
    <submittedName>
        <fullName evidence="2">Uncharacterized protein</fullName>
    </submittedName>
</protein>
<dbReference type="EMBL" id="CABPRY010000006">
    <property type="protein sequence ID" value="VVE16674.1"/>
    <property type="molecule type" value="Genomic_DNA"/>
</dbReference>
<proteinExistence type="predicted"/>
<dbReference type="Proteomes" id="UP000396788">
    <property type="component" value="Unassembled WGS sequence"/>
</dbReference>
<evidence type="ECO:0000256" key="1">
    <source>
        <dbReference type="SAM" id="Phobius"/>
    </source>
</evidence>
<gene>
    <name evidence="2" type="ORF">PCE31107_02931</name>
</gene>
<feature type="transmembrane region" description="Helical" evidence="1">
    <location>
        <begin position="104"/>
        <end position="126"/>
    </location>
</feature>
<keyword evidence="1" id="KW-1133">Transmembrane helix</keyword>
<keyword evidence="1" id="KW-0812">Transmembrane</keyword>